<dbReference type="PANTHER" id="PTHR37467">
    <property type="entry name" value="EXPORTED CALCIUM-BINDING GLYCOPROTEIN-RELATED"/>
    <property type="match status" value="1"/>
</dbReference>
<dbReference type="InterPro" id="IPR028974">
    <property type="entry name" value="TSP_type-3_rpt"/>
</dbReference>
<organism evidence="7 8">
    <name type="scientific">Candidatus Falkowbacteria bacterium RIFCSPLOWO2_12_FULL_45_10</name>
    <dbReference type="NCBI Taxonomy" id="1797990"/>
    <lineage>
        <taxon>Bacteria</taxon>
        <taxon>Candidatus Falkowiibacteriota</taxon>
    </lineage>
</organism>
<comment type="caution">
    <text evidence="7">The sequence shown here is derived from an EMBL/GenBank/DDBJ whole genome shotgun (WGS) entry which is preliminary data.</text>
</comment>
<dbReference type="AlphaFoldDB" id="A0A1F5RVZ5"/>
<feature type="region of interest" description="Disordered" evidence="5">
    <location>
        <begin position="1"/>
        <end position="75"/>
    </location>
</feature>
<evidence type="ECO:0008006" key="9">
    <source>
        <dbReference type="Google" id="ProtNLM"/>
    </source>
</evidence>
<dbReference type="EMBL" id="MFFX01000045">
    <property type="protein sequence ID" value="OGF18586.1"/>
    <property type="molecule type" value="Genomic_DNA"/>
</dbReference>
<comment type="subcellular location">
    <subcellularLocation>
        <location evidence="1">Secreted</location>
    </subcellularLocation>
</comment>
<keyword evidence="3" id="KW-0732">Signal</keyword>
<feature type="transmembrane region" description="Helical" evidence="6">
    <location>
        <begin position="87"/>
        <end position="111"/>
    </location>
</feature>
<keyword evidence="4" id="KW-0106">Calcium</keyword>
<evidence type="ECO:0000256" key="6">
    <source>
        <dbReference type="SAM" id="Phobius"/>
    </source>
</evidence>
<keyword evidence="6" id="KW-0472">Membrane</keyword>
<feature type="compositionally biased region" description="Acidic residues" evidence="5">
    <location>
        <begin position="170"/>
        <end position="181"/>
    </location>
</feature>
<reference evidence="7 8" key="1">
    <citation type="journal article" date="2016" name="Nat. Commun.">
        <title>Thousands of microbial genomes shed light on interconnected biogeochemical processes in an aquifer system.</title>
        <authorList>
            <person name="Anantharaman K."/>
            <person name="Brown C.T."/>
            <person name="Hug L.A."/>
            <person name="Sharon I."/>
            <person name="Castelle C.J."/>
            <person name="Probst A.J."/>
            <person name="Thomas B.C."/>
            <person name="Singh A."/>
            <person name="Wilkins M.J."/>
            <person name="Karaoz U."/>
            <person name="Brodie E.L."/>
            <person name="Williams K.H."/>
            <person name="Hubbard S.S."/>
            <person name="Banfield J.F."/>
        </authorList>
    </citation>
    <scope>NUCLEOTIDE SEQUENCE [LARGE SCALE GENOMIC DNA]</scope>
</reference>
<evidence type="ECO:0000256" key="4">
    <source>
        <dbReference type="ARBA" id="ARBA00022837"/>
    </source>
</evidence>
<proteinExistence type="predicted"/>
<feature type="compositionally biased region" description="Basic and acidic residues" evidence="5">
    <location>
        <begin position="204"/>
        <end position="220"/>
    </location>
</feature>
<dbReference type="PANTHER" id="PTHR37467:SF1">
    <property type="entry name" value="EXPORTED CALCIUM-BINDING GLYCOPROTEIN"/>
    <property type="match status" value="1"/>
</dbReference>
<evidence type="ECO:0000313" key="8">
    <source>
        <dbReference type="Proteomes" id="UP000178682"/>
    </source>
</evidence>
<keyword evidence="6" id="KW-0812">Transmembrane</keyword>
<evidence type="ECO:0000256" key="1">
    <source>
        <dbReference type="ARBA" id="ARBA00004613"/>
    </source>
</evidence>
<feature type="compositionally biased region" description="Low complexity" evidence="5">
    <location>
        <begin position="53"/>
        <end position="65"/>
    </location>
</feature>
<dbReference type="GO" id="GO:0005509">
    <property type="term" value="F:calcium ion binding"/>
    <property type="evidence" value="ECO:0007669"/>
    <property type="project" value="InterPro"/>
</dbReference>
<keyword evidence="6" id="KW-1133">Transmembrane helix</keyword>
<gene>
    <name evidence="7" type="ORF">A3G56_02855</name>
</gene>
<sequence>MFDNQTQQPNTTNNQRVTPSLQPEPEDIFAGTEKEPRANMGAANKPPQFQSKAAFPQAAPEANAPLPGAATGPQPAAVVGVKSDKKYVVIGVVVIGILALVLLGMIALAYYKARGVKNNTATEATNIPVSGPTAAPLSGTDPSGTEQPLPPASEQTGSEAEIKGQVILEEITDTDGDGLTDGEERRLGTNVNSPDSDGDDLFDREEVRVYKTDPLNHDTDGDGYQDGDEVRDGYNPNGSGKLFELPQ</sequence>
<feature type="region of interest" description="Disordered" evidence="5">
    <location>
        <begin position="123"/>
        <end position="247"/>
    </location>
</feature>
<feature type="compositionally biased region" description="Low complexity" evidence="5">
    <location>
        <begin position="1"/>
        <end position="15"/>
    </location>
</feature>
<accession>A0A1F5RVZ5</accession>
<evidence type="ECO:0000313" key="7">
    <source>
        <dbReference type="EMBL" id="OGF18586.1"/>
    </source>
</evidence>
<keyword evidence="2" id="KW-0964">Secreted</keyword>
<dbReference type="Proteomes" id="UP000178682">
    <property type="component" value="Unassembled WGS sequence"/>
</dbReference>
<name>A0A1F5RVZ5_9BACT</name>
<evidence type="ECO:0000256" key="5">
    <source>
        <dbReference type="SAM" id="MobiDB-lite"/>
    </source>
</evidence>
<dbReference type="InterPro" id="IPR059100">
    <property type="entry name" value="TSP3_bac"/>
</dbReference>
<evidence type="ECO:0000256" key="3">
    <source>
        <dbReference type="ARBA" id="ARBA00022729"/>
    </source>
</evidence>
<protein>
    <recommendedName>
        <fullName evidence="9">EF-hand domain-containing protein</fullName>
    </recommendedName>
</protein>
<dbReference type="SUPFAM" id="SSF103647">
    <property type="entry name" value="TSP type-3 repeat"/>
    <property type="match status" value="1"/>
</dbReference>
<dbReference type="InterPro" id="IPR053180">
    <property type="entry name" value="Ca-binding_acidic-repeat"/>
</dbReference>
<dbReference type="Pfam" id="PF18884">
    <property type="entry name" value="TSP3_bac"/>
    <property type="match status" value="3"/>
</dbReference>
<evidence type="ECO:0000256" key="2">
    <source>
        <dbReference type="ARBA" id="ARBA00022525"/>
    </source>
</evidence>